<dbReference type="Proteomes" id="UP000095280">
    <property type="component" value="Unplaced"/>
</dbReference>
<sequence length="220" mass="23713">RDSDDIAESAVVVSPSRVPYKATVADIEEFFSSRLRGPALSLNKQYIGHRYVEIFPSNLAEMKRTLHQAAVLAETPAAFVLPGVRIAPDGLLLVFDRFQQFTRAAPSCSCLGGGGCPGCAGHSLAAGGDSVRELNRLALDSSREAYREANRQHLLAGHGKETPHRRCCVHGVRVRDCPALPSNRCSIGAMVAQLGHRHGFLLTTAEDAQAAVLKLPQEAY</sequence>
<dbReference type="WBParaSite" id="maker-unitig_32877-snap-gene-0.2-mRNA-1">
    <property type="protein sequence ID" value="maker-unitig_32877-snap-gene-0.2-mRNA-1"/>
    <property type="gene ID" value="maker-unitig_32877-snap-gene-0.2"/>
</dbReference>
<proteinExistence type="predicted"/>
<keyword evidence="1" id="KW-1185">Reference proteome</keyword>
<name>A0A1I8FFL0_9PLAT</name>
<reference evidence="2" key="1">
    <citation type="submission" date="2016-11" db="UniProtKB">
        <authorList>
            <consortium name="WormBaseParasite"/>
        </authorList>
    </citation>
    <scope>IDENTIFICATION</scope>
</reference>
<evidence type="ECO:0000313" key="2">
    <source>
        <dbReference type="WBParaSite" id="maker-unitig_32877-snap-gene-0.2-mRNA-1"/>
    </source>
</evidence>
<dbReference type="AlphaFoldDB" id="A0A1I8FFL0"/>
<organism evidence="1 2">
    <name type="scientific">Macrostomum lignano</name>
    <dbReference type="NCBI Taxonomy" id="282301"/>
    <lineage>
        <taxon>Eukaryota</taxon>
        <taxon>Metazoa</taxon>
        <taxon>Spiralia</taxon>
        <taxon>Lophotrochozoa</taxon>
        <taxon>Platyhelminthes</taxon>
        <taxon>Rhabditophora</taxon>
        <taxon>Macrostomorpha</taxon>
        <taxon>Macrostomida</taxon>
        <taxon>Macrostomidae</taxon>
        <taxon>Macrostomum</taxon>
    </lineage>
</organism>
<evidence type="ECO:0000313" key="1">
    <source>
        <dbReference type="Proteomes" id="UP000095280"/>
    </source>
</evidence>
<accession>A0A1I8FFL0</accession>
<protein>
    <submittedName>
        <fullName evidence="2">Tick transposon</fullName>
    </submittedName>
</protein>